<evidence type="ECO:0000256" key="5">
    <source>
        <dbReference type="SAM" id="Phobius"/>
    </source>
</evidence>
<dbReference type="PANTHER" id="PTHR23508:SF10">
    <property type="entry name" value="CARBOXYLIC ACID TRANSPORTER PROTEIN HOMOLOG"/>
    <property type="match status" value="1"/>
</dbReference>
<dbReference type="PANTHER" id="PTHR23508">
    <property type="entry name" value="CARBOXYLIC ACID TRANSPORTER PROTEIN HOMOLOG"/>
    <property type="match status" value="1"/>
</dbReference>
<comment type="caution">
    <text evidence="7">The sequence shown here is derived from an EMBL/GenBank/DDBJ whole genome shotgun (WGS) entry which is preliminary data.</text>
</comment>
<sequence>MEDIALREKKISAYHKLFFAICFVSTAFGGAVSTLMSVYLPVVTTDLAGNKSPTEMNEISAYINAIFIFGWAFGGFVWGIISDRIGRKKSLLMSIAFYGVFTVLTGMMPNWWLMVICRFLSGFGVGGVLVVSIIFMSEIWPASSKAIYIGILSIAFPIGIFSAGLINYLIAYWRFGFFVGFIPIIISFIGWMVIKESANWQMHKAKKSELNAVKISAFSQDNRRSLVFGAAIFGSMLIGLWAIFSWMPTWIQSLVTNSDGQKERGLSMMFMGIGGLLGGFLSGWLVNLAGVRRSMLICFSVCALLSFVLFKTNATFTNIIYIEIALLALFFGGSQGTLSVFIPHLFPTGIRAASTGFCFNVGRIVTATAVLFIGMLVTTLGGYGNAIFIFSLVFVIGLLLIVFTDESLCDFSIETNEPGGATLVAELP</sequence>
<dbReference type="Proteomes" id="UP000267223">
    <property type="component" value="Unassembled WGS sequence"/>
</dbReference>
<proteinExistence type="predicted"/>
<feature type="transmembrane region" description="Helical" evidence="5">
    <location>
        <begin position="175"/>
        <end position="194"/>
    </location>
</feature>
<evidence type="ECO:0000256" key="1">
    <source>
        <dbReference type="ARBA" id="ARBA00004141"/>
    </source>
</evidence>
<feature type="transmembrane region" description="Helical" evidence="5">
    <location>
        <begin position="59"/>
        <end position="79"/>
    </location>
</feature>
<evidence type="ECO:0000256" key="4">
    <source>
        <dbReference type="ARBA" id="ARBA00023136"/>
    </source>
</evidence>
<dbReference type="OrthoDB" id="9787026at2"/>
<keyword evidence="4 5" id="KW-0472">Membrane</keyword>
<feature type="transmembrane region" description="Helical" evidence="5">
    <location>
        <begin position="226"/>
        <end position="247"/>
    </location>
</feature>
<evidence type="ECO:0000313" key="8">
    <source>
        <dbReference type="Proteomes" id="UP000267223"/>
    </source>
</evidence>
<dbReference type="PROSITE" id="PS50850">
    <property type="entry name" value="MFS"/>
    <property type="match status" value="1"/>
</dbReference>
<dbReference type="InterPro" id="IPR005829">
    <property type="entry name" value="Sugar_transporter_CS"/>
</dbReference>
<feature type="transmembrane region" description="Helical" evidence="5">
    <location>
        <begin position="295"/>
        <end position="314"/>
    </location>
</feature>
<dbReference type="Pfam" id="PF07690">
    <property type="entry name" value="MFS_1"/>
    <property type="match status" value="1"/>
</dbReference>
<feature type="transmembrane region" description="Helical" evidence="5">
    <location>
        <begin position="147"/>
        <end position="169"/>
    </location>
</feature>
<organism evidence="7 8">
    <name type="scientific">Hanamia caeni</name>
    <dbReference type="NCBI Taxonomy" id="2294116"/>
    <lineage>
        <taxon>Bacteria</taxon>
        <taxon>Pseudomonadati</taxon>
        <taxon>Bacteroidota</taxon>
        <taxon>Chitinophagia</taxon>
        <taxon>Chitinophagales</taxon>
        <taxon>Chitinophagaceae</taxon>
        <taxon>Hanamia</taxon>
    </lineage>
</organism>
<evidence type="ECO:0000259" key="6">
    <source>
        <dbReference type="PROSITE" id="PS50850"/>
    </source>
</evidence>
<feature type="transmembrane region" description="Helical" evidence="5">
    <location>
        <begin position="320"/>
        <end position="345"/>
    </location>
</feature>
<dbReference type="GO" id="GO:0046943">
    <property type="term" value="F:carboxylic acid transmembrane transporter activity"/>
    <property type="evidence" value="ECO:0007669"/>
    <property type="project" value="TreeGrafter"/>
</dbReference>
<dbReference type="RefSeq" id="WP_123122463.1">
    <property type="nucleotide sequence ID" value="NZ_RJJR01000023.1"/>
</dbReference>
<name>A0A3M9N4Y5_9BACT</name>
<feature type="transmembrane region" description="Helical" evidence="5">
    <location>
        <begin position="357"/>
        <end position="377"/>
    </location>
</feature>
<dbReference type="InterPro" id="IPR036259">
    <property type="entry name" value="MFS_trans_sf"/>
</dbReference>
<comment type="subcellular location">
    <subcellularLocation>
        <location evidence="1">Membrane</location>
        <topology evidence="1">Multi-pass membrane protein</topology>
    </subcellularLocation>
</comment>
<dbReference type="GO" id="GO:0005886">
    <property type="term" value="C:plasma membrane"/>
    <property type="evidence" value="ECO:0007669"/>
    <property type="project" value="TreeGrafter"/>
</dbReference>
<dbReference type="InterPro" id="IPR020846">
    <property type="entry name" value="MFS_dom"/>
</dbReference>
<dbReference type="SUPFAM" id="SSF103473">
    <property type="entry name" value="MFS general substrate transporter"/>
    <property type="match status" value="1"/>
</dbReference>
<dbReference type="InterPro" id="IPR011701">
    <property type="entry name" value="MFS"/>
</dbReference>
<feature type="transmembrane region" description="Helical" evidence="5">
    <location>
        <begin position="119"/>
        <end position="140"/>
    </location>
</feature>
<feature type="transmembrane region" description="Helical" evidence="5">
    <location>
        <begin position="17"/>
        <end position="39"/>
    </location>
</feature>
<protein>
    <submittedName>
        <fullName evidence="7">MFS transporter</fullName>
    </submittedName>
</protein>
<keyword evidence="2 5" id="KW-0812">Transmembrane</keyword>
<feature type="transmembrane region" description="Helical" evidence="5">
    <location>
        <begin position="91"/>
        <end position="113"/>
    </location>
</feature>
<evidence type="ECO:0000313" key="7">
    <source>
        <dbReference type="EMBL" id="RNI32809.1"/>
    </source>
</evidence>
<feature type="transmembrane region" description="Helical" evidence="5">
    <location>
        <begin position="383"/>
        <end position="403"/>
    </location>
</feature>
<accession>A0A3M9N4Y5</accession>
<keyword evidence="3 5" id="KW-1133">Transmembrane helix</keyword>
<dbReference type="AlphaFoldDB" id="A0A3M9N4Y5"/>
<feature type="transmembrane region" description="Helical" evidence="5">
    <location>
        <begin position="267"/>
        <end position="288"/>
    </location>
</feature>
<dbReference type="PROSITE" id="PS00217">
    <property type="entry name" value="SUGAR_TRANSPORT_2"/>
    <property type="match status" value="1"/>
</dbReference>
<reference evidence="7 8" key="1">
    <citation type="submission" date="2018-11" db="EMBL/GenBank/DDBJ databases">
        <title>Draft genome sequence of Ferruginibacter sp. BO-59.</title>
        <authorList>
            <person name="Im W.T."/>
        </authorList>
    </citation>
    <scope>NUCLEOTIDE SEQUENCE [LARGE SCALE GENOMIC DNA]</scope>
    <source>
        <strain evidence="7 8">BO-59</strain>
    </source>
</reference>
<dbReference type="EMBL" id="RJJR01000023">
    <property type="protein sequence ID" value="RNI32809.1"/>
    <property type="molecule type" value="Genomic_DNA"/>
</dbReference>
<feature type="domain" description="Major facilitator superfamily (MFS) profile" evidence="6">
    <location>
        <begin position="17"/>
        <end position="409"/>
    </location>
</feature>
<evidence type="ECO:0000256" key="3">
    <source>
        <dbReference type="ARBA" id="ARBA00022989"/>
    </source>
</evidence>
<dbReference type="Gene3D" id="1.20.1250.20">
    <property type="entry name" value="MFS general substrate transporter like domains"/>
    <property type="match status" value="2"/>
</dbReference>
<gene>
    <name evidence="7" type="ORF">EFY79_19645</name>
</gene>
<evidence type="ECO:0000256" key="2">
    <source>
        <dbReference type="ARBA" id="ARBA00022692"/>
    </source>
</evidence>
<keyword evidence="8" id="KW-1185">Reference proteome</keyword>